<dbReference type="AlphaFoldDB" id="A0A382YQ97"/>
<feature type="non-terminal residue" evidence="1">
    <location>
        <position position="38"/>
    </location>
</feature>
<reference evidence="1" key="1">
    <citation type="submission" date="2018-05" db="EMBL/GenBank/DDBJ databases">
        <authorList>
            <person name="Lanie J.A."/>
            <person name="Ng W.-L."/>
            <person name="Kazmierczak K.M."/>
            <person name="Andrzejewski T.M."/>
            <person name="Davidsen T.M."/>
            <person name="Wayne K.J."/>
            <person name="Tettelin H."/>
            <person name="Glass J.I."/>
            <person name="Rusch D."/>
            <person name="Podicherti R."/>
            <person name="Tsui H.-C.T."/>
            <person name="Winkler M.E."/>
        </authorList>
    </citation>
    <scope>NUCLEOTIDE SEQUENCE</scope>
</reference>
<name>A0A382YQ97_9ZZZZ</name>
<protein>
    <submittedName>
        <fullName evidence="1">Uncharacterized protein</fullName>
    </submittedName>
</protein>
<gene>
    <name evidence="1" type="ORF">METZ01_LOCUS437542</name>
</gene>
<evidence type="ECO:0000313" key="1">
    <source>
        <dbReference type="EMBL" id="SVD84688.1"/>
    </source>
</evidence>
<organism evidence="1">
    <name type="scientific">marine metagenome</name>
    <dbReference type="NCBI Taxonomy" id="408172"/>
    <lineage>
        <taxon>unclassified sequences</taxon>
        <taxon>metagenomes</taxon>
        <taxon>ecological metagenomes</taxon>
    </lineage>
</organism>
<accession>A0A382YQ97</accession>
<proteinExistence type="predicted"/>
<sequence>MRIIDLHCYPNTQKWIDCQGPYVDALEKYWGRAWQAKT</sequence>
<dbReference type="EMBL" id="UINC01177186">
    <property type="protein sequence ID" value="SVD84688.1"/>
    <property type="molecule type" value="Genomic_DNA"/>
</dbReference>